<proteinExistence type="predicted"/>
<feature type="domain" description="Hyaluronan/mRNA-binding protein" evidence="2">
    <location>
        <begin position="23"/>
        <end position="63"/>
    </location>
</feature>
<dbReference type="GO" id="GO:0005634">
    <property type="term" value="C:nucleus"/>
    <property type="evidence" value="ECO:0007669"/>
    <property type="project" value="TreeGrafter"/>
</dbReference>
<feature type="compositionally biased region" description="Acidic residues" evidence="1">
    <location>
        <begin position="84"/>
        <end position="99"/>
    </location>
</feature>
<feature type="compositionally biased region" description="Basic and acidic residues" evidence="1">
    <location>
        <begin position="60"/>
        <end position="73"/>
    </location>
</feature>
<protein>
    <recommendedName>
        <fullName evidence="2">Hyaluronan/mRNA-binding protein domain-containing protein</fullName>
    </recommendedName>
</protein>
<evidence type="ECO:0000313" key="3">
    <source>
        <dbReference type="EMBL" id="KAH8036356.1"/>
    </source>
</evidence>
<evidence type="ECO:0000259" key="2">
    <source>
        <dbReference type="Pfam" id="PF04774"/>
    </source>
</evidence>
<dbReference type="PANTHER" id="PTHR12299">
    <property type="entry name" value="HYALURONIC ACID-BINDING PROTEIN 4"/>
    <property type="match status" value="1"/>
</dbReference>
<dbReference type="InterPro" id="IPR039764">
    <property type="entry name" value="HABP4/SERBP1-like"/>
</dbReference>
<organism evidence="3 4">
    <name type="scientific">Rhipicephalus microplus</name>
    <name type="common">Cattle tick</name>
    <name type="synonym">Boophilus microplus</name>
    <dbReference type="NCBI Taxonomy" id="6941"/>
    <lineage>
        <taxon>Eukaryota</taxon>
        <taxon>Metazoa</taxon>
        <taxon>Ecdysozoa</taxon>
        <taxon>Arthropoda</taxon>
        <taxon>Chelicerata</taxon>
        <taxon>Arachnida</taxon>
        <taxon>Acari</taxon>
        <taxon>Parasitiformes</taxon>
        <taxon>Ixodida</taxon>
        <taxon>Ixodoidea</taxon>
        <taxon>Ixodidae</taxon>
        <taxon>Rhipicephalinae</taxon>
        <taxon>Rhipicephalus</taxon>
        <taxon>Boophilus</taxon>
    </lineage>
</organism>
<dbReference type="Proteomes" id="UP000821866">
    <property type="component" value="Chromosome 11"/>
</dbReference>
<dbReference type="VEuPathDB" id="VectorBase:LOC119180980"/>
<dbReference type="InterPro" id="IPR006861">
    <property type="entry name" value="HABP4_PAIRBP1-bd"/>
</dbReference>
<dbReference type="EMBL" id="JABSTU010000003">
    <property type="protein sequence ID" value="KAH8036356.1"/>
    <property type="molecule type" value="Genomic_DNA"/>
</dbReference>
<dbReference type="AlphaFoldDB" id="A0A9J6EQC9"/>
<dbReference type="Pfam" id="PF04774">
    <property type="entry name" value="HABP4_PAI-RBP1"/>
    <property type="match status" value="1"/>
</dbReference>
<reference evidence="3" key="1">
    <citation type="journal article" date="2020" name="Cell">
        <title>Large-Scale Comparative Analyses of Tick Genomes Elucidate Their Genetic Diversity and Vector Capacities.</title>
        <authorList>
            <consortium name="Tick Genome and Microbiome Consortium (TIGMIC)"/>
            <person name="Jia N."/>
            <person name="Wang J."/>
            <person name="Shi W."/>
            <person name="Du L."/>
            <person name="Sun Y."/>
            <person name="Zhan W."/>
            <person name="Jiang J.F."/>
            <person name="Wang Q."/>
            <person name="Zhang B."/>
            <person name="Ji P."/>
            <person name="Bell-Sakyi L."/>
            <person name="Cui X.M."/>
            <person name="Yuan T.T."/>
            <person name="Jiang B.G."/>
            <person name="Yang W.F."/>
            <person name="Lam T.T."/>
            <person name="Chang Q.C."/>
            <person name="Ding S.J."/>
            <person name="Wang X.J."/>
            <person name="Zhu J.G."/>
            <person name="Ruan X.D."/>
            <person name="Zhao L."/>
            <person name="Wei J.T."/>
            <person name="Ye R.Z."/>
            <person name="Que T.C."/>
            <person name="Du C.H."/>
            <person name="Zhou Y.H."/>
            <person name="Cheng J.X."/>
            <person name="Dai P.F."/>
            <person name="Guo W.B."/>
            <person name="Han X.H."/>
            <person name="Huang E.J."/>
            <person name="Li L.F."/>
            <person name="Wei W."/>
            <person name="Gao Y.C."/>
            <person name="Liu J.Z."/>
            <person name="Shao H.Z."/>
            <person name="Wang X."/>
            <person name="Wang C.C."/>
            <person name="Yang T.C."/>
            <person name="Huo Q.B."/>
            <person name="Li W."/>
            <person name="Chen H.Y."/>
            <person name="Chen S.E."/>
            <person name="Zhou L.G."/>
            <person name="Ni X.B."/>
            <person name="Tian J.H."/>
            <person name="Sheng Y."/>
            <person name="Liu T."/>
            <person name="Pan Y.S."/>
            <person name="Xia L.Y."/>
            <person name="Li J."/>
            <person name="Zhao F."/>
            <person name="Cao W.C."/>
        </authorList>
    </citation>
    <scope>NUCLEOTIDE SEQUENCE</scope>
    <source>
        <strain evidence="3">Rmic-2018</strain>
    </source>
</reference>
<dbReference type="PANTHER" id="PTHR12299:SF17">
    <property type="entry name" value="AT19571P-RELATED"/>
    <property type="match status" value="1"/>
</dbReference>
<dbReference type="GO" id="GO:0005737">
    <property type="term" value="C:cytoplasm"/>
    <property type="evidence" value="ECO:0007669"/>
    <property type="project" value="TreeGrafter"/>
</dbReference>
<comment type="caution">
    <text evidence="3">The sequence shown here is derived from an EMBL/GenBank/DDBJ whole genome shotgun (WGS) entry which is preliminary data.</text>
</comment>
<reference evidence="3" key="2">
    <citation type="submission" date="2021-09" db="EMBL/GenBank/DDBJ databases">
        <authorList>
            <person name="Jia N."/>
            <person name="Wang J."/>
            <person name="Shi W."/>
            <person name="Du L."/>
            <person name="Sun Y."/>
            <person name="Zhan W."/>
            <person name="Jiang J."/>
            <person name="Wang Q."/>
            <person name="Zhang B."/>
            <person name="Ji P."/>
            <person name="Sakyi L.B."/>
            <person name="Cui X."/>
            <person name="Yuan T."/>
            <person name="Jiang B."/>
            <person name="Yang W."/>
            <person name="Lam T.T.-Y."/>
            <person name="Chang Q."/>
            <person name="Ding S."/>
            <person name="Wang X."/>
            <person name="Zhu J."/>
            <person name="Ruan X."/>
            <person name="Zhao L."/>
            <person name="Wei J."/>
            <person name="Que T."/>
            <person name="Du C."/>
            <person name="Cheng J."/>
            <person name="Dai P."/>
            <person name="Han X."/>
            <person name="Huang E."/>
            <person name="Gao Y."/>
            <person name="Liu J."/>
            <person name="Shao H."/>
            <person name="Ye R."/>
            <person name="Li L."/>
            <person name="Wei W."/>
            <person name="Wang X."/>
            <person name="Wang C."/>
            <person name="Huo Q."/>
            <person name="Li W."/>
            <person name="Guo W."/>
            <person name="Chen H."/>
            <person name="Chen S."/>
            <person name="Zhou L."/>
            <person name="Zhou L."/>
            <person name="Ni X."/>
            <person name="Tian J."/>
            <person name="Zhou Y."/>
            <person name="Sheng Y."/>
            <person name="Liu T."/>
            <person name="Pan Y."/>
            <person name="Xia L."/>
            <person name="Li J."/>
            <person name="Zhao F."/>
            <person name="Cao W."/>
        </authorList>
    </citation>
    <scope>NUCLEOTIDE SEQUENCE</scope>
    <source>
        <strain evidence="3">Rmic-2018</strain>
        <tissue evidence="3">Larvae</tissue>
    </source>
</reference>
<keyword evidence="4" id="KW-1185">Reference proteome</keyword>
<feature type="compositionally biased region" description="Basic and acidic residues" evidence="1">
    <location>
        <begin position="33"/>
        <end position="51"/>
    </location>
</feature>
<dbReference type="GO" id="GO:0003723">
    <property type="term" value="F:RNA binding"/>
    <property type="evidence" value="ECO:0007669"/>
    <property type="project" value="InterPro"/>
</dbReference>
<accession>A0A9J6EQC9</accession>
<feature type="compositionally biased region" description="Gly residues" evidence="1">
    <location>
        <begin position="160"/>
        <end position="170"/>
    </location>
</feature>
<evidence type="ECO:0000313" key="4">
    <source>
        <dbReference type="Proteomes" id="UP000821866"/>
    </source>
</evidence>
<evidence type="ECO:0000256" key="1">
    <source>
        <dbReference type="SAM" id="MobiDB-lite"/>
    </source>
</evidence>
<sequence>MGTQEDADATSCPSSKDSGVVGEEGAAGENAAEDAKEMTLDEYKREQEQKRSRASFNIRKPGEGGEEKAEWKKMYVLKKKISDEDGEEEEEEESEDEDEYMRRGRQRQVVDIEINFADQRRGRGGRGGRGMGRGGPGRGSFGGGPRGPPREGGERPPRGGYRGGGAGAGGEPPKQSAPKVDDWNDFPSLVAA</sequence>
<name>A0A9J6EQC9_RHIMP</name>
<feature type="compositionally biased region" description="Basic and acidic residues" evidence="1">
    <location>
        <begin position="148"/>
        <end position="157"/>
    </location>
</feature>
<feature type="compositionally biased region" description="Gly residues" evidence="1">
    <location>
        <begin position="125"/>
        <end position="145"/>
    </location>
</feature>
<feature type="region of interest" description="Disordered" evidence="1">
    <location>
        <begin position="1"/>
        <end position="192"/>
    </location>
</feature>
<feature type="compositionally biased region" description="Low complexity" evidence="1">
    <location>
        <begin position="19"/>
        <end position="30"/>
    </location>
</feature>
<gene>
    <name evidence="3" type="ORF">HPB51_025697</name>
</gene>